<organism evidence="2 3">
    <name type="scientific">Aspergillus niger</name>
    <dbReference type="NCBI Taxonomy" id="5061"/>
    <lineage>
        <taxon>Eukaryota</taxon>
        <taxon>Fungi</taxon>
        <taxon>Dikarya</taxon>
        <taxon>Ascomycota</taxon>
        <taxon>Pezizomycotina</taxon>
        <taxon>Eurotiomycetes</taxon>
        <taxon>Eurotiomycetidae</taxon>
        <taxon>Eurotiales</taxon>
        <taxon>Aspergillaceae</taxon>
        <taxon>Aspergillus</taxon>
        <taxon>Aspergillus subgen. Circumdati</taxon>
    </lineage>
</organism>
<feature type="region of interest" description="Disordered" evidence="1">
    <location>
        <begin position="216"/>
        <end position="338"/>
    </location>
</feature>
<comment type="caution">
    <text evidence="2">The sequence shown here is derived from an EMBL/GenBank/DDBJ whole genome shotgun (WGS) entry which is preliminary data.</text>
</comment>
<feature type="compositionally biased region" description="Basic residues" evidence="1">
    <location>
        <begin position="485"/>
        <end position="506"/>
    </location>
</feature>
<evidence type="ECO:0000313" key="2">
    <source>
        <dbReference type="EMBL" id="GAQ42720.1"/>
    </source>
</evidence>
<feature type="compositionally biased region" description="Polar residues" evidence="1">
    <location>
        <begin position="1"/>
        <end position="11"/>
    </location>
</feature>
<name>A0A100IK45_ASPNG</name>
<dbReference type="AlphaFoldDB" id="A0A100IK45"/>
<feature type="compositionally biased region" description="Pro residues" evidence="1">
    <location>
        <begin position="13"/>
        <end position="24"/>
    </location>
</feature>
<reference evidence="3" key="1">
    <citation type="journal article" date="2016" name="Genome Announc.">
        <title>Draft genome sequence of Aspergillus niger strain An76.</title>
        <authorList>
            <person name="Gong W."/>
            <person name="Cheng Z."/>
            <person name="Zhang H."/>
            <person name="Liu L."/>
            <person name="Gao P."/>
            <person name="Wang L."/>
        </authorList>
    </citation>
    <scope>NUCLEOTIDE SEQUENCE [LARGE SCALE GENOMIC DNA]</scope>
    <source>
        <strain evidence="3">An76</strain>
    </source>
</reference>
<feature type="region of interest" description="Disordered" evidence="1">
    <location>
        <begin position="1"/>
        <end position="27"/>
    </location>
</feature>
<dbReference type="OMA" id="THYRKQP"/>
<accession>A0A100IK45</accession>
<protein>
    <submittedName>
        <fullName evidence="2">Similar to An14g04910</fullName>
    </submittedName>
</protein>
<feature type="compositionally biased region" description="Acidic residues" evidence="1">
    <location>
        <begin position="450"/>
        <end position="474"/>
    </location>
</feature>
<proteinExistence type="predicted"/>
<evidence type="ECO:0000313" key="3">
    <source>
        <dbReference type="Proteomes" id="UP000068243"/>
    </source>
</evidence>
<dbReference type="VEuPathDB" id="FungiDB:ASPNIDRAFT2_1141698"/>
<gene>
    <name evidence="2" type="ORF">ABL_05381</name>
</gene>
<feature type="region of interest" description="Disordered" evidence="1">
    <location>
        <begin position="392"/>
        <end position="568"/>
    </location>
</feature>
<dbReference type="OrthoDB" id="5401486at2759"/>
<dbReference type="EMBL" id="BCMY01000008">
    <property type="protein sequence ID" value="GAQ42720.1"/>
    <property type="molecule type" value="Genomic_DNA"/>
</dbReference>
<sequence>MAVINQNNNKQVPPAPPTHHPPMRPNEGVRVAQAGSARPMNPEYLVPQMNRLNVQAEKPPAVNNPKPKETTTVVEEIDARAPFYYLGYTFFKADAVPGHKSTWNHVERTKMNLSQSDLMKLVHKRTKKTPIAEQYQSLSKVKRAHVDQLISELRKSDPHFEWTCVYVKEDEKPFKGKNSRRGDYETLSVNVVIMRKATDLVFPKIPVDDHVDVEALPKPQDRVPTHVHNNPSESGPKGMSRSMQPSEPLVGPTIHQGTMPPAMNHSQQPLPTRFHQPPSHQSPPHQPPPHQPPPQIPQGYAGPRPHMPQGPWPWLHGMPAGMHPHRAQPGMPVSTMPASAMPSSAVPAPVMPGAAMSGQANVPHMMAQPNGLRGVHMAAGMFHQRQGFDPRAHFSGQQEAHPSDKGPAPAPAPAPTTTPAPPETKPENVRPSTPAADPELELGLESSSVGDDESVFDFDDDSSITDSSDEEPELEDKPQPWRGSLYRRHSAPRAKHAYRTHYRKQPQKNGSDNKTSRSGYPNGCIDVVPADSKHVDPRSEGAVSGGNGSGSGPSQEVSRPARDRPKIIHAPVSADELDLEQLLAERAERFRGGRARNDIRARILDDREARLEHRERMVEYRARVLEERERLDDACYLGRRMSLREPGTFYGPRRYYLPEGLQ</sequence>
<feature type="compositionally biased region" description="Pro residues" evidence="1">
    <location>
        <begin position="408"/>
        <end position="423"/>
    </location>
</feature>
<dbReference type="VEuPathDB" id="FungiDB:M747DRAFT_2485"/>
<dbReference type="VEuPathDB" id="FungiDB:An14g04910"/>
<feature type="compositionally biased region" description="Pro residues" evidence="1">
    <location>
        <begin position="280"/>
        <end position="296"/>
    </location>
</feature>
<dbReference type="Proteomes" id="UP000068243">
    <property type="component" value="Unassembled WGS sequence"/>
</dbReference>
<dbReference type="VEuPathDB" id="FungiDB:ATCC64974_4070"/>
<evidence type="ECO:0000256" key="1">
    <source>
        <dbReference type="SAM" id="MobiDB-lite"/>
    </source>
</evidence>
<dbReference type="PaxDb" id="5061-CADANGAP00011206"/>
<feature type="compositionally biased region" description="Polar residues" evidence="1">
    <location>
        <begin position="507"/>
        <end position="519"/>
    </location>
</feature>